<gene>
    <name evidence="1" type="ORF">LCGC14_0978190</name>
</gene>
<dbReference type="AlphaFoldDB" id="A0A0F9QSY5"/>
<name>A0A0F9QSY5_9ZZZZ</name>
<sequence length="120" mass="13142">MTDNAQMDEYRAQAAKLQALSRLAVRQFLGTRPEGDPRVDYLAGLEAFRNMASAQLAALTMIVTAMLGDNVETLRKASLAELQGQIESMEKDLAVTGWDGEGNPLFDLPASRELTKGWPD</sequence>
<proteinExistence type="predicted"/>
<accession>A0A0F9QSY5</accession>
<protein>
    <submittedName>
        <fullName evidence="1">Uncharacterized protein</fullName>
    </submittedName>
</protein>
<reference evidence="1" key="1">
    <citation type="journal article" date="2015" name="Nature">
        <title>Complex archaea that bridge the gap between prokaryotes and eukaryotes.</title>
        <authorList>
            <person name="Spang A."/>
            <person name="Saw J.H."/>
            <person name="Jorgensen S.L."/>
            <person name="Zaremba-Niedzwiedzka K."/>
            <person name="Martijn J."/>
            <person name="Lind A.E."/>
            <person name="van Eijk R."/>
            <person name="Schleper C."/>
            <person name="Guy L."/>
            <person name="Ettema T.J."/>
        </authorList>
    </citation>
    <scope>NUCLEOTIDE SEQUENCE</scope>
</reference>
<organism evidence="1">
    <name type="scientific">marine sediment metagenome</name>
    <dbReference type="NCBI Taxonomy" id="412755"/>
    <lineage>
        <taxon>unclassified sequences</taxon>
        <taxon>metagenomes</taxon>
        <taxon>ecological metagenomes</taxon>
    </lineage>
</organism>
<dbReference type="EMBL" id="LAZR01003636">
    <property type="protein sequence ID" value="KKN16226.1"/>
    <property type="molecule type" value="Genomic_DNA"/>
</dbReference>
<evidence type="ECO:0000313" key="1">
    <source>
        <dbReference type="EMBL" id="KKN16226.1"/>
    </source>
</evidence>
<comment type="caution">
    <text evidence="1">The sequence shown here is derived from an EMBL/GenBank/DDBJ whole genome shotgun (WGS) entry which is preliminary data.</text>
</comment>